<feature type="region of interest" description="Disordered" evidence="1">
    <location>
        <begin position="17"/>
        <end position="40"/>
    </location>
</feature>
<dbReference type="OrthoDB" id="2609391at2759"/>
<evidence type="ECO:0000256" key="1">
    <source>
        <dbReference type="SAM" id="MobiDB-lite"/>
    </source>
</evidence>
<sequence>MSGMQSLGQAMQVLSLHPSSRPPQTTNTADLEPIALPRPPPLPIAKDRRLYYGFEVTEQWFNDFYEQNSHRIQNYNPKSTWKIYTVRSLLRRISGCRNISVVHATHKVAESMSESCDPFCGYILITVCSTTSRSYHRRPNQGQMGRLRAIFEREPEWFVNHGDDESAYDNA</sequence>
<comment type="caution">
    <text evidence="2">The sequence shown here is derived from an EMBL/GenBank/DDBJ whole genome shotgun (WGS) entry which is preliminary data.</text>
</comment>
<name>A0A8H5HH02_9AGAR</name>
<dbReference type="Proteomes" id="UP000565441">
    <property type="component" value="Unassembled WGS sequence"/>
</dbReference>
<evidence type="ECO:0000313" key="2">
    <source>
        <dbReference type="EMBL" id="KAF5383080.1"/>
    </source>
</evidence>
<organism evidence="2 3">
    <name type="scientific">Tricholomella constricta</name>
    <dbReference type="NCBI Taxonomy" id="117010"/>
    <lineage>
        <taxon>Eukaryota</taxon>
        <taxon>Fungi</taxon>
        <taxon>Dikarya</taxon>
        <taxon>Basidiomycota</taxon>
        <taxon>Agaricomycotina</taxon>
        <taxon>Agaricomycetes</taxon>
        <taxon>Agaricomycetidae</taxon>
        <taxon>Agaricales</taxon>
        <taxon>Tricholomatineae</taxon>
        <taxon>Lyophyllaceae</taxon>
        <taxon>Tricholomella</taxon>
    </lineage>
</organism>
<reference evidence="2 3" key="1">
    <citation type="journal article" date="2020" name="ISME J.">
        <title>Uncovering the hidden diversity of litter-decomposition mechanisms in mushroom-forming fungi.</title>
        <authorList>
            <person name="Floudas D."/>
            <person name="Bentzer J."/>
            <person name="Ahren D."/>
            <person name="Johansson T."/>
            <person name="Persson P."/>
            <person name="Tunlid A."/>
        </authorList>
    </citation>
    <scope>NUCLEOTIDE SEQUENCE [LARGE SCALE GENOMIC DNA]</scope>
    <source>
        <strain evidence="2 3">CBS 661.87</strain>
    </source>
</reference>
<dbReference type="EMBL" id="JAACJP010000007">
    <property type="protein sequence ID" value="KAF5383080.1"/>
    <property type="molecule type" value="Genomic_DNA"/>
</dbReference>
<evidence type="ECO:0000313" key="3">
    <source>
        <dbReference type="Proteomes" id="UP000565441"/>
    </source>
</evidence>
<proteinExistence type="predicted"/>
<keyword evidence="3" id="KW-1185">Reference proteome</keyword>
<accession>A0A8H5HH02</accession>
<gene>
    <name evidence="2" type="ORF">D9615_004873</name>
</gene>
<protein>
    <submittedName>
        <fullName evidence="2">Uncharacterized protein</fullName>
    </submittedName>
</protein>
<dbReference type="AlphaFoldDB" id="A0A8H5HH02"/>